<dbReference type="Proteomes" id="UP000244441">
    <property type="component" value="Chromosome"/>
</dbReference>
<evidence type="ECO:0000313" key="3">
    <source>
        <dbReference type="Proteomes" id="UP000244441"/>
    </source>
</evidence>
<dbReference type="AlphaFoldDB" id="A0A2S0VP96"/>
<feature type="transmembrane region" description="Helical" evidence="1">
    <location>
        <begin position="34"/>
        <end position="52"/>
    </location>
</feature>
<protein>
    <submittedName>
        <fullName evidence="2">Uncharacterized protein</fullName>
    </submittedName>
</protein>
<reference evidence="2 3" key="1">
    <citation type="submission" date="2018-01" db="EMBL/GenBank/DDBJ databases">
        <title>Genome sequence of a Cantenovulum-like bacteria.</title>
        <authorList>
            <person name="Tan W.R."/>
            <person name="Lau N.-S."/>
            <person name="Go F."/>
            <person name="Amirul A.-A.A."/>
        </authorList>
    </citation>
    <scope>NUCLEOTIDE SEQUENCE [LARGE SCALE GENOMIC DNA]</scope>
    <source>
        <strain evidence="2 3">CCB-QB4</strain>
    </source>
</reference>
<gene>
    <name evidence="2" type="ORF">C2869_05970</name>
</gene>
<dbReference type="RefSeq" id="WP_108602084.1">
    <property type="nucleotide sequence ID" value="NZ_CP026604.1"/>
</dbReference>
<keyword evidence="3" id="KW-1185">Reference proteome</keyword>
<proteinExistence type="predicted"/>
<accession>A0A2S0VP96</accession>
<keyword evidence="1" id="KW-1133">Transmembrane helix</keyword>
<evidence type="ECO:0000256" key="1">
    <source>
        <dbReference type="SAM" id="Phobius"/>
    </source>
</evidence>
<sequence>MNKIIIRIVACFFAIASTYLLVSFSDGVGEESFIKLVTFIIWGVLSQLGLFLSTYPITKPKYKWLIALMMFPFFMLLLSSTILDSSFIHRLTGNSVQIMSSVAYIVGLGIYIFSYYKMVNGNITKQL</sequence>
<keyword evidence="1" id="KW-0812">Transmembrane</keyword>
<keyword evidence="1" id="KW-0472">Membrane</keyword>
<feature type="transmembrane region" description="Helical" evidence="1">
    <location>
        <begin position="95"/>
        <end position="116"/>
    </location>
</feature>
<name>A0A2S0VP96_9ALTE</name>
<feature type="transmembrane region" description="Helical" evidence="1">
    <location>
        <begin position="5"/>
        <end position="22"/>
    </location>
</feature>
<dbReference type="KEGG" id="cate:C2869_05970"/>
<feature type="transmembrane region" description="Helical" evidence="1">
    <location>
        <begin position="64"/>
        <end position="83"/>
    </location>
</feature>
<organism evidence="2 3">
    <name type="scientific">Saccharobesus litoralis</name>
    <dbReference type="NCBI Taxonomy" id="2172099"/>
    <lineage>
        <taxon>Bacteria</taxon>
        <taxon>Pseudomonadati</taxon>
        <taxon>Pseudomonadota</taxon>
        <taxon>Gammaproteobacteria</taxon>
        <taxon>Alteromonadales</taxon>
        <taxon>Alteromonadaceae</taxon>
        <taxon>Saccharobesus</taxon>
    </lineage>
</organism>
<dbReference type="EMBL" id="CP026604">
    <property type="protein sequence ID" value="AWB66012.1"/>
    <property type="molecule type" value="Genomic_DNA"/>
</dbReference>
<evidence type="ECO:0000313" key="2">
    <source>
        <dbReference type="EMBL" id="AWB66012.1"/>
    </source>
</evidence>